<dbReference type="AlphaFoldDB" id="A0A382WV47"/>
<sequence>MLIAIIDTTVAGLVYICHTEMIQRWQRAIKID</sequence>
<gene>
    <name evidence="1" type="ORF">METZ01_LOCUS415591</name>
</gene>
<accession>A0A382WV47</accession>
<proteinExistence type="predicted"/>
<reference evidence="1" key="1">
    <citation type="submission" date="2018-05" db="EMBL/GenBank/DDBJ databases">
        <authorList>
            <person name="Lanie J.A."/>
            <person name="Ng W.-L."/>
            <person name="Kazmierczak K.M."/>
            <person name="Andrzejewski T.M."/>
            <person name="Davidsen T.M."/>
            <person name="Wayne K.J."/>
            <person name="Tettelin H."/>
            <person name="Glass J.I."/>
            <person name="Rusch D."/>
            <person name="Podicherti R."/>
            <person name="Tsui H.-C.T."/>
            <person name="Winkler M.E."/>
        </authorList>
    </citation>
    <scope>NUCLEOTIDE SEQUENCE</scope>
</reference>
<dbReference type="EMBL" id="UINC01162789">
    <property type="protein sequence ID" value="SVD62737.1"/>
    <property type="molecule type" value="Genomic_DNA"/>
</dbReference>
<protein>
    <submittedName>
        <fullName evidence="1">Uncharacterized protein</fullName>
    </submittedName>
</protein>
<name>A0A382WV47_9ZZZZ</name>
<evidence type="ECO:0000313" key="1">
    <source>
        <dbReference type="EMBL" id="SVD62737.1"/>
    </source>
</evidence>
<organism evidence="1">
    <name type="scientific">marine metagenome</name>
    <dbReference type="NCBI Taxonomy" id="408172"/>
    <lineage>
        <taxon>unclassified sequences</taxon>
        <taxon>metagenomes</taxon>
        <taxon>ecological metagenomes</taxon>
    </lineage>
</organism>